<dbReference type="Pfam" id="PF03176">
    <property type="entry name" value="MMPL"/>
    <property type="match status" value="1"/>
</dbReference>
<proteinExistence type="predicted"/>
<keyword evidence="4 5" id="KW-0472">Membrane</keyword>
<keyword evidence="2 5" id="KW-0812">Transmembrane</keyword>
<evidence type="ECO:0000259" key="6">
    <source>
        <dbReference type="Pfam" id="PF03176"/>
    </source>
</evidence>
<evidence type="ECO:0000313" key="8">
    <source>
        <dbReference type="Proteomes" id="UP000020681"/>
    </source>
</evidence>
<protein>
    <submittedName>
        <fullName evidence="7">MMPL family protein</fullName>
    </submittedName>
</protein>
<evidence type="ECO:0000256" key="3">
    <source>
        <dbReference type="ARBA" id="ARBA00022989"/>
    </source>
</evidence>
<keyword evidence="8" id="KW-1185">Reference proteome</keyword>
<reference evidence="7 8" key="1">
    <citation type="submission" date="2014-01" db="EMBL/GenBank/DDBJ databases">
        <authorList>
            <person name="Dobos K."/>
            <person name="Lenaerts A."/>
            <person name="Ordway D."/>
            <person name="DeGroote M.A."/>
            <person name="Parker T."/>
            <person name="Sizemore C."/>
            <person name="Tallon L.J."/>
            <person name="Sadzewicz L.K."/>
            <person name="Sengamalay N."/>
            <person name="Fraser C.M."/>
            <person name="Hine E."/>
            <person name="Shefchek K.A."/>
            <person name="Das S.P."/>
            <person name="Tettelin H."/>
        </authorList>
    </citation>
    <scope>NUCLEOTIDE SEQUENCE [LARGE SCALE GENOMIC DNA]</scope>
    <source>
        <strain evidence="7 8">Harvey</strain>
    </source>
</reference>
<evidence type="ECO:0000256" key="5">
    <source>
        <dbReference type="SAM" id="Phobius"/>
    </source>
</evidence>
<evidence type="ECO:0000256" key="4">
    <source>
        <dbReference type="ARBA" id="ARBA00023136"/>
    </source>
</evidence>
<comment type="caution">
    <text evidence="7">The sequence shown here is derived from an EMBL/GenBank/DDBJ whole genome shotgun (WGS) entry which is preliminary data.</text>
</comment>
<name>A0ABN0R9G8_MYCUL</name>
<dbReference type="Proteomes" id="UP000020681">
    <property type="component" value="Unassembled WGS sequence"/>
</dbReference>
<feature type="transmembrane region" description="Helical" evidence="5">
    <location>
        <begin position="41"/>
        <end position="65"/>
    </location>
</feature>
<comment type="subcellular location">
    <subcellularLocation>
        <location evidence="1">Membrane</location>
        <topology evidence="1">Multi-pass membrane protein</topology>
    </subcellularLocation>
</comment>
<evidence type="ECO:0000256" key="1">
    <source>
        <dbReference type="ARBA" id="ARBA00004141"/>
    </source>
</evidence>
<gene>
    <name evidence="7" type="ORF">I551_8949</name>
</gene>
<accession>A0ABN0R9G8</accession>
<dbReference type="SUPFAM" id="SSF82866">
    <property type="entry name" value="Multidrug efflux transporter AcrB transmembrane domain"/>
    <property type="match status" value="1"/>
</dbReference>
<keyword evidence="3 5" id="KW-1133">Transmembrane helix</keyword>
<evidence type="ECO:0000313" key="7">
    <source>
        <dbReference type="EMBL" id="EUA93783.1"/>
    </source>
</evidence>
<sequence length="75" mass="8074">MWAAVDARPPPPGVKVYVTGPAALQADLIHSAERTVRTIKIATFTVIIVLMLFFFRSVPTVLVLLGGRIAVDPTS</sequence>
<dbReference type="InterPro" id="IPR004869">
    <property type="entry name" value="MMPL_dom"/>
</dbReference>
<organism evidence="7 8">
    <name type="scientific">Mycobacterium ulcerans str. Harvey</name>
    <dbReference type="NCBI Taxonomy" id="1299332"/>
    <lineage>
        <taxon>Bacteria</taxon>
        <taxon>Bacillati</taxon>
        <taxon>Actinomycetota</taxon>
        <taxon>Actinomycetes</taxon>
        <taxon>Mycobacteriales</taxon>
        <taxon>Mycobacteriaceae</taxon>
        <taxon>Mycobacterium</taxon>
        <taxon>Mycobacterium ulcerans group</taxon>
    </lineage>
</organism>
<dbReference type="EMBL" id="JAOL01000042">
    <property type="protein sequence ID" value="EUA93783.1"/>
    <property type="molecule type" value="Genomic_DNA"/>
</dbReference>
<evidence type="ECO:0000256" key="2">
    <source>
        <dbReference type="ARBA" id="ARBA00022692"/>
    </source>
</evidence>
<feature type="domain" description="Membrane transport protein MMPL" evidence="6">
    <location>
        <begin position="3"/>
        <end position="66"/>
    </location>
</feature>